<keyword evidence="5" id="KW-0687">Ribonucleoprotein</keyword>
<dbReference type="InterPro" id="IPR035979">
    <property type="entry name" value="RBD_domain_sf"/>
</dbReference>
<dbReference type="InterPro" id="IPR012677">
    <property type="entry name" value="Nucleotide-bd_a/b_plait_sf"/>
</dbReference>
<organism evidence="5 6">
    <name type="scientific">Apodemus speciosus</name>
    <name type="common">Large Japanese field mouse</name>
    <dbReference type="NCBI Taxonomy" id="105296"/>
    <lineage>
        <taxon>Eukaryota</taxon>
        <taxon>Metazoa</taxon>
        <taxon>Chordata</taxon>
        <taxon>Craniata</taxon>
        <taxon>Vertebrata</taxon>
        <taxon>Euteleostomi</taxon>
        <taxon>Mammalia</taxon>
        <taxon>Eutheria</taxon>
        <taxon>Euarchontoglires</taxon>
        <taxon>Glires</taxon>
        <taxon>Rodentia</taxon>
        <taxon>Myomorpha</taxon>
        <taxon>Muroidea</taxon>
        <taxon>Muridae</taxon>
        <taxon>Murinae</taxon>
        <taxon>Apodemus</taxon>
    </lineage>
</organism>
<feature type="domain" description="RRM" evidence="4">
    <location>
        <begin position="9"/>
        <end position="90"/>
    </location>
</feature>
<dbReference type="PANTHER" id="PTHR48026:SF13">
    <property type="entry name" value="HETEROGENEOUS NUCLEAR RIBONUCLEOPROTEINS A2_B1"/>
    <property type="match status" value="1"/>
</dbReference>
<gene>
    <name evidence="5" type="ORF">APTSU1_000605000</name>
</gene>
<dbReference type="SMART" id="SM00360">
    <property type="entry name" value="RRM"/>
    <property type="match status" value="2"/>
</dbReference>
<dbReference type="InterPro" id="IPR000504">
    <property type="entry name" value="RRM_dom"/>
</dbReference>
<dbReference type="Gene3D" id="3.30.70.330">
    <property type="match status" value="2"/>
</dbReference>
<evidence type="ECO:0000313" key="6">
    <source>
        <dbReference type="Proteomes" id="UP001623349"/>
    </source>
</evidence>
<evidence type="ECO:0000259" key="4">
    <source>
        <dbReference type="PROSITE" id="PS50102"/>
    </source>
</evidence>
<dbReference type="SUPFAM" id="SSF54928">
    <property type="entry name" value="RNA-binding domain, RBD"/>
    <property type="match status" value="2"/>
</dbReference>
<dbReference type="GO" id="GO:1990904">
    <property type="term" value="C:ribonucleoprotein complex"/>
    <property type="evidence" value="ECO:0007669"/>
    <property type="project" value="UniProtKB-KW"/>
</dbReference>
<protein>
    <submittedName>
        <fullName evidence="5">Heterogeneous nuclear ribonucleoproteins A2/B1</fullName>
    </submittedName>
</protein>
<dbReference type="Proteomes" id="UP001623349">
    <property type="component" value="Unassembled WGS sequence"/>
</dbReference>
<proteinExistence type="predicted"/>
<evidence type="ECO:0000256" key="3">
    <source>
        <dbReference type="PROSITE-ProRule" id="PRU00176"/>
    </source>
</evidence>
<dbReference type="PROSITE" id="PS50102">
    <property type="entry name" value="RRM"/>
    <property type="match status" value="2"/>
</dbReference>
<keyword evidence="1" id="KW-0677">Repeat</keyword>
<accession>A0ABQ0EV18</accession>
<comment type="caution">
    <text evidence="5">The sequence shown here is derived from an EMBL/GenBank/DDBJ whole genome shotgun (WGS) entry which is preliminary data.</text>
</comment>
<feature type="domain" description="RRM" evidence="4">
    <location>
        <begin position="98"/>
        <end position="177"/>
    </location>
</feature>
<evidence type="ECO:0000256" key="2">
    <source>
        <dbReference type="ARBA" id="ARBA00022884"/>
    </source>
</evidence>
<dbReference type="PANTHER" id="PTHR48026">
    <property type="entry name" value="HOMOLOGOUS TO DROSOPHILA SQD (SQUID) PROTEIN"/>
    <property type="match status" value="1"/>
</dbReference>
<sequence>MEREKEQFRKLFIGGLSFETTEESLRNYYEQWESSRTVMRDPASKRSRGFGFVTFSSMAEVDAAMAARPHSIDGRVVEPKRAVAREESGKPGAHVTVKKLFVGGIKEDTEEHHLRDYFEEYGKIDTIEIITDRQSGKKRGFGFVTFDDHDPVDKIVLQKYHTINGHNAEVRKALSRQEMQEVQSSRSGKEETLVLGIPVVAVAILDQDQEATLGGGSDGYGSGRGFGDGYNGYGGGPGGGNFGGSPGYGGGRGGYGGGGPGYGNQGGGYGGGYDNYGGGNYGSGNYNDFGNYNQQPSSYGPMKSGNFGVAGTWEDHMVEGTMVLEEVEEVGAMVEGADIELLPTYHGLHCINRRG</sequence>
<dbReference type="Pfam" id="PF11627">
    <property type="entry name" value="HnRNPA1_LC"/>
    <property type="match status" value="1"/>
</dbReference>
<evidence type="ECO:0000256" key="1">
    <source>
        <dbReference type="ARBA" id="ARBA00022737"/>
    </source>
</evidence>
<name>A0ABQ0EV18_APOSI</name>
<keyword evidence="6" id="KW-1185">Reference proteome</keyword>
<dbReference type="EMBL" id="BAAFST010000006">
    <property type="protein sequence ID" value="GAB1290820.1"/>
    <property type="molecule type" value="Genomic_DNA"/>
</dbReference>
<reference evidence="5 6" key="1">
    <citation type="submission" date="2024-08" db="EMBL/GenBank/DDBJ databases">
        <title>The draft genome of Apodemus speciosus.</title>
        <authorList>
            <person name="Nabeshima K."/>
            <person name="Suzuki S."/>
            <person name="Onuma M."/>
        </authorList>
    </citation>
    <scope>NUCLEOTIDE SEQUENCE [LARGE SCALE GENOMIC DNA]</scope>
    <source>
        <strain evidence="5">IB14-021</strain>
    </source>
</reference>
<dbReference type="Pfam" id="PF00076">
    <property type="entry name" value="RRM_1"/>
    <property type="match status" value="2"/>
</dbReference>
<dbReference type="InterPro" id="IPR021662">
    <property type="entry name" value="HnRNPA1/A2_C"/>
</dbReference>
<evidence type="ECO:0000313" key="5">
    <source>
        <dbReference type="EMBL" id="GAB1290820.1"/>
    </source>
</evidence>
<dbReference type="CDD" id="cd12581">
    <property type="entry name" value="RRM2_hnRNPA2B1"/>
    <property type="match status" value="1"/>
</dbReference>
<keyword evidence="2 3" id="KW-0694">RNA-binding</keyword>